<gene>
    <name evidence="10" type="primary">nmrA</name>
    <name evidence="10" type="ordered locus">AM1_2394</name>
</gene>
<proteinExistence type="predicted"/>
<dbReference type="Proteomes" id="UP000000268">
    <property type="component" value="Chromosome"/>
</dbReference>
<dbReference type="AlphaFoldDB" id="B0C357"/>
<name>B0C357_ACAM1</name>
<dbReference type="STRING" id="329726.AM1_2394"/>
<evidence type="ECO:0000313" key="10">
    <source>
        <dbReference type="EMBL" id="ABW27404.1"/>
    </source>
</evidence>
<dbReference type="SUPFAM" id="SSF51735">
    <property type="entry name" value="NAD(P)-binding Rossmann-fold domains"/>
    <property type="match status" value="1"/>
</dbReference>
<dbReference type="InterPro" id="IPR044201">
    <property type="entry name" value="DVR-like"/>
</dbReference>
<dbReference type="EC" id="1.3.1.75" evidence="6"/>
<evidence type="ECO:0000256" key="6">
    <source>
        <dbReference type="ARBA" id="ARBA00024059"/>
    </source>
</evidence>
<comment type="pathway">
    <text evidence="1">Porphyrin-containing compound metabolism; chlorophyll biosynthesis.</text>
</comment>
<protein>
    <recommendedName>
        <fullName evidence="7">Divinyl chlorophyllide a 8-vinyl-reductase, chloroplastic</fullName>
        <ecNumber evidence="6">1.3.1.75</ecNumber>
    </recommendedName>
</protein>
<dbReference type="GO" id="GO:0033728">
    <property type="term" value="F:3,8-divinyl protochlorophyllide a 8-vinyl-reductase (NADPH) activity"/>
    <property type="evidence" value="ECO:0007669"/>
    <property type="project" value="UniProtKB-EC"/>
</dbReference>
<dbReference type="EMBL" id="CP000828">
    <property type="protein sequence ID" value="ABW27404.1"/>
    <property type="molecule type" value="Genomic_DNA"/>
</dbReference>
<dbReference type="UniPathway" id="UPA00668"/>
<keyword evidence="3" id="KW-0809">Transit peptide</keyword>
<evidence type="ECO:0000259" key="9">
    <source>
        <dbReference type="Pfam" id="PF13460"/>
    </source>
</evidence>
<dbReference type="PANTHER" id="PTHR47378:SF1">
    <property type="entry name" value="DIVINYL CHLOROPHYLLIDE A 8-VINYL-REDUCTASE, CHLOROPLASTIC"/>
    <property type="match status" value="1"/>
</dbReference>
<evidence type="ECO:0000256" key="4">
    <source>
        <dbReference type="ARBA" id="ARBA00023002"/>
    </source>
</evidence>
<feature type="domain" description="NAD(P)-binding" evidence="9">
    <location>
        <begin position="16"/>
        <end position="212"/>
    </location>
</feature>
<organism evidence="10 11">
    <name type="scientific">Acaryochloris marina (strain MBIC 11017)</name>
    <dbReference type="NCBI Taxonomy" id="329726"/>
    <lineage>
        <taxon>Bacteria</taxon>
        <taxon>Bacillati</taxon>
        <taxon>Cyanobacteriota</taxon>
        <taxon>Cyanophyceae</taxon>
        <taxon>Acaryochloridales</taxon>
        <taxon>Acaryochloridaceae</taxon>
        <taxon>Acaryochloris</taxon>
    </lineage>
</organism>
<dbReference type="RefSeq" id="WP_012162873.1">
    <property type="nucleotide sequence ID" value="NC_009925.1"/>
</dbReference>
<keyword evidence="11" id="KW-1185">Reference proteome</keyword>
<evidence type="ECO:0000256" key="7">
    <source>
        <dbReference type="ARBA" id="ARBA00024089"/>
    </source>
</evidence>
<dbReference type="GO" id="GO:0015995">
    <property type="term" value="P:chlorophyll biosynthetic process"/>
    <property type="evidence" value="ECO:0007669"/>
    <property type="project" value="UniProtKB-UniPathway"/>
</dbReference>
<keyword evidence="5" id="KW-0149">Chlorophyll biosynthesis</keyword>
<keyword evidence="4" id="KW-0560">Oxidoreductase</keyword>
<dbReference type="InterPro" id="IPR016040">
    <property type="entry name" value="NAD(P)-bd_dom"/>
</dbReference>
<evidence type="ECO:0000256" key="2">
    <source>
        <dbReference type="ARBA" id="ARBA00022857"/>
    </source>
</evidence>
<dbReference type="HOGENOM" id="CLU_043999_0_0_3"/>
<dbReference type="BRENDA" id="1.3.1.75">
    <property type="organism ID" value="11804"/>
</dbReference>
<reference evidence="10 11" key="1">
    <citation type="journal article" date="2008" name="Proc. Natl. Acad. Sci. U.S.A.">
        <title>Niche adaptation and genome expansion in the chlorophyll d-producing cyanobacterium Acaryochloris marina.</title>
        <authorList>
            <person name="Swingley W.D."/>
            <person name="Chen M."/>
            <person name="Cheung P.C."/>
            <person name="Conrad A.L."/>
            <person name="Dejesa L.C."/>
            <person name="Hao J."/>
            <person name="Honchak B.M."/>
            <person name="Karbach L.E."/>
            <person name="Kurdoglu A."/>
            <person name="Lahiri S."/>
            <person name="Mastrian S.D."/>
            <person name="Miyashita H."/>
            <person name="Page L."/>
            <person name="Ramakrishna P."/>
            <person name="Satoh S."/>
            <person name="Sattley W.M."/>
            <person name="Shimada Y."/>
            <person name="Taylor H.L."/>
            <person name="Tomo T."/>
            <person name="Tsuchiya T."/>
            <person name="Wang Z.T."/>
            <person name="Raymond J."/>
            <person name="Mimuro M."/>
            <person name="Blankenship R.E."/>
            <person name="Touchman J.W."/>
        </authorList>
    </citation>
    <scope>NUCLEOTIDE SEQUENCE [LARGE SCALE GENOMIC DNA]</scope>
    <source>
        <strain evidence="11">MBIC 11017</strain>
    </source>
</reference>
<dbReference type="KEGG" id="amr:AM1_2394"/>
<dbReference type="Gene3D" id="3.40.50.720">
    <property type="entry name" value="NAD(P)-binding Rossmann-like Domain"/>
    <property type="match status" value="1"/>
</dbReference>
<evidence type="ECO:0000256" key="1">
    <source>
        <dbReference type="ARBA" id="ARBA00005173"/>
    </source>
</evidence>
<evidence type="ECO:0000256" key="5">
    <source>
        <dbReference type="ARBA" id="ARBA00023171"/>
    </source>
</evidence>
<dbReference type="CDD" id="cd05243">
    <property type="entry name" value="SDR_a5"/>
    <property type="match status" value="1"/>
</dbReference>
<sequence length="336" mass="36404">MTDASTSETRRILVLGGTGTIGRATVAELVKRGYEVVCIARPQAGVGGQLTQEKTAQLLQGTEVCFGDVKDPKFLAEQVFKNRQFYGVVSCLASRTGEPDDTWAIDYQAHMDVLSLAKESGVKQIVLLSAICVQKPRLAFQHAKLAFEKALRESGLIYSIVRPTAYFKSLAGQVAKIQNGKPFYLFGDGTLTACKPISDPDLAAYIVDCLEDASLQNKILPIGGPGPALTPLEQGEYLFKLLDCPPRFKSVPPGFLNAIATVLGGIAKIVPSLAAKAELARIGHYYATESMLVYDAETGRYDADATPETGKDTLFEYYQRLVDGSEEAERGDFAVF</sequence>
<evidence type="ECO:0000256" key="3">
    <source>
        <dbReference type="ARBA" id="ARBA00022946"/>
    </source>
</evidence>
<evidence type="ECO:0000313" key="11">
    <source>
        <dbReference type="Proteomes" id="UP000000268"/>
    </source>
</evidence>
<dbReference type="InterPro" id="IPR036291">
    <property type="entry name" value="NAD(P)-bd_dom_sf"/>
</dbReference>
<dbReference type="OrthoDB" id="9785372at2"/>
<accession>B0C357</accession>
<dbReference type="eggNOG" id="COG0702">
    <property type="taxonomic scope" value="Bacteria"/>
</dbReference>
<evidence type="ECO:0000256" key="8">
    <source>
        <dbReference type="ARBA" id="ARBA00049498"/>
    </source>
</evidence>
<keyword evidence="2" id="KW-0521">NADP</keyword>
<comment type="catalytic activity">
    <reaction evidence="8">
        <text>protochlorophyllide a + NADP(+) = 3,8-divinyl protochlorophyllide a + NADPH + H(+)</text>
        <dbReference type="Rhea" id="RHEA:48884"/>
        <dbReference type="ChEBI" id="CHEBI:15378"/>
        <dbReference type="ChEBI" id="CHEBI:57783"/>
        <dbReference type="ChEBI" id="CHEBI:58349"/>
        <dbReference type="ChEBI" id="CHEBI:58632"/>
        <dbReference type="ChEBI" id="CHEBI:83350"/>
        <dbReference type="EC" id="1.3.1.75"/>
    </reaction>
</comment>
<dbReference type="Pfam" id="PF13460">
    <property type="entry name" value="NAD_binding_10"/>
    <property type="match status" value="1"/>
</dbReference>
<dbReference type="PANTHER" id="PTHR47378">
    <property type="entry name" value="DIVINYL CHLOROPHYLLIDE A 8-VINYL-REDUCTASE, CHLOROPLASTIC"/>
    <property type="match status" value="1"/>
</dbReference>